<dbReference type="GO" id="GO:0019413">
    <property type="term" value="P:acetate biosynthetic process"/>
    <property type="evidence" value="ECO:0007669"/>
    <property type="project" value="UniProtKB-ARBA"/>
</dbReference>
<evidence type="ECO:0000313" key="6">
    <source>
        <dbReference type="EMBL" id="GMM33518.1"/>
    </source>
</evidence>
<dbReference type="Gene3D" id="3.40.309.10">
    <property type="entry name" value="Aldehyde Dehydrogenase, Chain A, domain 2"/>
    <property type="match status" value="1"/>
</dbReference>
<dbReference type="InterPro" id="IPR016163">
    <property type="entry name" value="Ald_DH_C"/>
</dbReference>
<feature type="domain" description="Aldehyde dehydrogenase" evidence="5">
    <location>
        <begin position="52"/>
        <end position="495"/>
    </location>
</feature>
<dbReference type="Pfam" id="PF00171">
    <property type="entry name" value="Aldedh"/>
    <property type="match status" value="1"/>
</dbReference>
<dbReference type="FunFam" id="3.40.309.10:FF:000001">
    <property type="entry name" value="Mitochondrial aldehyde dehydrogenase 2"/>
    <property type="match status" value="1"/>
</dbReference>
<gene>
    <name evidence="6" type="ORF">DASC09_008430</name>
</gene>
<evidence type="ECO:0000256" key="4">
    <source>
        <dbReference type="RuleBase" id="RU003345"/>
    </source>
</evidence>
<reference evidence="6 7" key="1">
    <citation type="journal article" date="2023" name="Elife">
        <title>Identification of key yeast species and microbe-microbe interactions impacting larval growth of Drosophila in the wild.</title>
        <authorList>
            <person name="Mure A."/>
            <person name="Sugiura Y."/>
            <person name="Maeda R."/>
            <person name="Honda K."/>
            <person name="Sakurai N."/>
            <person name="Takahashi Y."/>
            <person name="Watada M."/>
            <person name="Katoh T."/>
            <person name="Gotoh A."/>
            <person name="Gotoh Y."/>
            <person name="Taniguchi I."/>
            <person name="Nakamura K."/>
            <person name="Hayashi T."/>
            <person name="Katayama T."/>
            <person name="Uemura T."/>
            <person name="Hattori Y."/>
        </authorList>
    </citation>
    <scope>NUCLEOTIDE SEQUENCE [LARGE SCALE GENOMIC DNA]</scope>
    <source>
        <strain evidence="6 7">SC-9</strain>
    </source>
</reference>
<dbReference type="PROSITE" id="PS00687">
    <property type="entry name" value="ALDEHYDE_DEHYDR_GLU"/>
    <property type="match status" value="1"/>
</dbReference>
<protein>
    <recommendedName>
        <fullName evidence="5">Aldehyde dehydrogenase domain-containing protein</fullName>
    </recommendedName>
</protein>
<organism evidence="6 7">
    <name type="scientific">Saccharomycopsis crataegensis</name>
    <dbReference type="NCBI Taxonomy" id="43959"/>
    <lineage>
        <taxon>Eukaryota</taxon>
        <taxon>Fungi</taxon>
        <taxon>Dikarya</taxon>
        <taxon>Ascomycota</taxon>
        <taxon>Saccharomycotina</taxon>
        <taxon>Saccharomycetes</taxon>
        <taxon>Saccharomycopsidaceae</taxon>
        <taxon>Saccharomycopsis</taxon>
    </lineage>
</organism>
<evidence type="ECO:0000256" key="1">
    <source>
        <dbReference type="ARBA" id="ARBA00009986"/>
    </source>
</evidence>
<dbReference type="EMBL" id="BTFZ01000001">
    <property type="protein sequence ID" value="GMM33518.1"/>
    <property type="molecule type" value="Genomic_DNA"/>
</dbReference>
<keyword evidence="7" id="KW-1185">Reference proteome</keyword>
<dbReference type="GO" id="GO:0016620">
    <property type="term" value="F:oxidoreductase activity, acting on the aldehyde or oxo group of donors, NAD or NADP as acceptor"/>
    <property type="evidence" value="ECO:0007669"/>
    <property type="project" value="InterPro"/>
</dbReference>
<dbReference type="PROSITE" id="PS51257">
    <property type="entry name" value="PROKAR_LIPOPROTEIN"/>
    <property type="match status" value="1"/>
</dbReference>
<dbReference type="FunFam" id="3.40.605.10:FF:000050">
    <property type="entry name" value="Aldehyde dehydrogenase, mitochondrial"/>
    <property type="match status" value="1"/>
</dbReference>
<proteinExistence type="inferred from homology"/>
<dbReference type="Proteomes" id="UP001360560">
    <property type="component" value="Unassembled WGS sequence"/>
</dbReference>
<dbReference type="SUPFAM" id="SSF53720">
    <property type="entry name" value="ALDH-like"/>
    <property type="match status" value="1"/>
</dbReference>
<evidence type="ECO:0000256" key="3">
    <source>
        <dbReference type="PROSITE-ProRule" id="PRU10007"/>
    </source>
</evidence>
<comment type="caution">
    <text evidence="6">The sequence shown here is derived from an EMBL/GenBank/DDBJ whole genome shotgun (WGS) entry which is preliminary data.</text>
</comment>
<dbReference type="AlphaFoldDB" id="A0AAV5QFK9"/>
<dbReference type="GeneID" id="90071497"/>
<comment type="similarity">
    <text evidence="1 4">Belongs to the aldehyde dehydrogenase family.</text>
</comment>
<dbReference type="InterPro" id="IPR016162">
    <property type="entry name" value="Ald_DH_N"/>
</dbReference>
<dbReference type="InterPro" id="IPR015590">
    <property type="entry name" value="Aldehyde_DH_dom"/>
</dbReference>
<evidence type="ECO:0000259" key="5">
    <source>
        <dbReference type="Pfam" id="PF00171"/>
    </source>
</evidence>
<dbReference type="InterPro" id="IPR029510">
    <property type="entry name" value="Ald_DH_CS_GLU"/>
</dbReference>
<dbReference type="InterPro" id="IPR016161">
    <property type="entry name" value="Ald_DH/histidinol_DH"/>
</dbReference>
<sequence length="499" mass="54328">MLRSIKPGVGLSLRAFSISSLSYSCSSLSVDIKLPNGIKYKQPTGLFIGNEFVKSKQEKTFEVINPSIDEVITSVYEAKEDDTELAIDAARLAFQGGWPTCDPMIRSSAINKLADLVEENKEVIAGIESLDNGKALPLACKDVDFAIQCLRFSETLAQYPFGRVINGGPNSLNYTRREPIGKIGPALVTGNSVVLKPAECTPLTALYVSQFIKEAGIPSGVYNLVSGLGTTVGEYLSRSPKVDKVAFTGSTATGKRILQNAADTNLKKVTLELGGKSPNIVFEDCDIESTVKNIIFSIYVNAGQVCCAGSRLFVQEGIKDKLVDKSIQAISQLKVGDPFEEGTFQGPISSRKQFDKVMKYIELGKQEGAKVLIGGERHGDRGFFIKPTIFTSTTHKMKIVKGEIFGPVLVLDTFKTIDEVVAKANDTDYGLAAGAHTANLKNAIDVTNKLRAGTVWINTYNDNHYNLPFGGYKYSGFGRELGFEVVDNYTQIKAVRMKF</sequence>
<keyword evidence="2 4" id="KW-0560">Oxidoreductase</keyword>
<dbReference type="InterPro" id="IPR016160">
    <property type="entry name" value="Ald_DH_CS_CYS"/>
</dbReference>
<accession>A0AAV5QFK9</accession>
<evidence type="ECO:0000313" key="7">
    <source>
        <dbReference type="Proteomes" id="UP001360560"/>
    </source>
</evidence>
<feature type="active site" evidence="3">
    <location>
        <position position="272"/>
    </location>
</feature>
<dbReference type="Gene3D" id="3.40.605.10">
    <property type="entry name" value="Aldehyde Dehydrogenase, Chain A, domain 1"/>
    <property type="match status" value="2"/>
</dbReference>
<evidence type="ECO:0000256" key="2">
    <source>
        <dbReference type="ARBA" id="ARBA00023002"/>
    </source>
</evidence>
<dbReference type="PROSITE" id="PS00070">
    <property type="entry name" value="ALDEHYDE_DEHYDR_CYS"/>
    <property type="match status" value="1"/>
</dbReference>
<name>A0AAV5QFK9_9ASCO</name>
<dbReference type="RefSeq" id="XP_064850518.1">
    <property type="nucleotide sequence ID" value="XM_064994446.1"/>
</dbReference>
<dbReference type="PANTHER" id="PTHR11699">
    <property type="entry name" value="ALDEHYDE DEHYDROGENASE-RELATED"/>
    <property type="match status" value="1"/>
</dbReference>